<evidence type="ECO:0000313" key="3">
    <source>
        <dbReference type="Proteomes" id="UP000663908"/>
    </source>
</evidence>
<keyword evidence="3" id="KW-1185">Reference proteome</keyword>
<protein>
    <submittedName>
        <fullName evidence="2">Uncharacterized protein</fullName>
    </submittedName>
</protein>
<name>A0ABX7U579_STRCY</name>
<organism evidence="2 3">
    <name type="scientific">Streptomyces cyanogenus</name>
    <dbReference type="NCBI Taxonomy" id="80860"/>
    <lineage>
        <taxon>Bacteria</taxon>
        <taxon>Bacillati</taxon>
        <taxon>Actinomycetota</taxon>
        <taxon>Actinomycetes</taxon>
        <taxon>Kitasatosporales</taxon>
        <taxon>Streptomycetaceae</taxon>
        <taxon>Streptomyces</taxon>
    </lineage>
</organism>
<dbReference type="Proteomes" id="UP000663908">
    <property type="component" value="Chromosome"/>
</dbReference>
<reference evidence="2 3" key="1">
    <citation type="submission" date="2021-03" db="EMBL/GenBank/DDBJ databases">
        <title>Complete genome sequence of Streptomyces cyanogenus S136, producer of anticancer angucycline landomycin A.</title>
        <authorList>
            <person name="Hrab P."/>
            <person name="Ruckert C."/>
            <person name="Busche T."/>
            <person name="Ostash I."/>
            <person name="Kalinowski J."/>
            <person name="Fedorenko V."/>
            <person name="Yushchuk O."/>
            <person name="Ostash B."/>
        </authorList>
    </citation>
    <scope>NUCLEOTIDE SEQUENCE [LARGE SCALE GENOMIC DNA]</scope>
    <source>
        <strain evidence="2 3">S136</strain>
    </source>
</reference>
<sequence length="109" mass="11240">MNRTRRLTVLTVLVAPALAVGPAVAAQASGTTAPGAVARAACHVETESNGKYHLWGEGFAAGTKVTYSGSSSGSVSTDRSGRFDLGGLSGYKYSVKYDGKTLTCAMVRH</sequence>
<proteinExistence type="predicted"/>
<gene>
    <name evidence="2" type="ORF">S1361_37000</name>
</gene>
<feature type="chain" id="PRO_5045659260" evidence="1">
    <location>
        <begin position="26"/>
        <end position="109"/>
    </location>
</feature>
<keyword evidence="1" id="KW-0732">Signal</keyword>
<accession>A0ABX7U579</accession>
<feature type="signal peptide" evidence="1">
    <location>
        <begin position="1"/>
        <end position="25"/>
    </location>
</feature>
<evidence type="ECO:0000313" key="2">
    <source>
        <dbReference type="EMBL" id="QTE02992.1"/>
    </source>
</evidence>
<dbReference type="EMBL" id="CP071839">
    <property type="protein sequence ID" value="QTE02992.1"/>
    <property type="molecule type" value="Genomic_DNA"/>
</dbReference>
<evidence type="ECO:0000256" key="1">
    <source>
        <dbReference type="SAM" id="SignalP"/>
    </source>
</evidence>